<gene>
    <name evidence="1" type="ORF">THRCLA_11350</name>
</gene>
<reference evidence="1 2" key="1">
    <citation type="journal article" date="2014" name="Genome Biol. Evol.">
        <title>The secreted proteins of Achlya hypogyna and Thraustotheca clavata identify the ancestral oomycete secretome and reveal gene acquisitions by horizontal gene transfer.</title>
        <authorList>
            <person name="Misner I."/>
            <person name="Blouin N."/>
            <person name="Leonard G."/>
            <person name="Richards T.A."/>
            <person name="Lane C.E."/>
        </authorList>
    </citation>
    <scope>NUCLEOTIDE SEQUENCE [LARGE SCALE GENOMIC DNA]</scope>
    <source>
        <strain evidence="1 2">ATCC 34112</strain>
    </source>
</reference>
<sequence length="270" mass="31147">MDRDAYTVSSMLNSINQTMQHGGKVQLKRDVGNGIAMDTSEKDIAYLDTQSKIKASTEKVLQLNAEQKLEWIAARRAKANTYFHQGEYAKASDSYLEALAGLDFGKTAEERQHVERMIQNPITCNLVACMLKLEHWTKAVQMCNLVLANEPSNIKCLRQRAKAYTKLERFQDARNDLEKVLSFEGHEENQFKSVQQQIGSVKREEVLCKQRVSNKKNFEKNMMKRMGSLYADKKSIVQTPRTSQDYRAWSIRGAVYFVWEILSLCFKKRK</sequence>
<dbReference type="PANTHER" id="PTHR46512">
    <property type="entry name" value="PEPTIDYLPROLYL ISOMERASE"/>
    <property type="match status" value="1"/>
</dbReference>
<dbReference type="InterPro" id="IPR019734">
    <property type="entry name" value="TPR_rpt"/>
</dbReference>
<dbReference type="InterPro" id="IPR011990">
    <property type="entry name" value="TPR-like_helical_dom_sf"/>
</dbReference>
<dbReference type="Gene3D" id="1.25.40.10">
    <property type="entry name" value="Tetratricopeptide repeat domain"/>
    <property type="match status" value="1"/>
</dbReference>
<dbReference type="OrthoDB" id="266518at2759"/>
<dbReference type="SMART" id="SM00028">
    <property type="entry name" value="TPR"/>
    <property type="match status" value="2"/>
</dbReference>
<dbReference type="SUPFAM" id="SSF48452">
    <property type="entry name" value="TPR-like"/>
    <property type="match status" value="1"/>
</dbReference>
<dbReference type="AlphaFoldDB" id="A0A1V9Y7Y8"/>
<dbReference type="STRING" id="74557.A0A1V9Y7Y8"/>
<evidence type="ECO:0000313" key="2">
    <source>
        <dbReference type="Proteomes" id="UP000243217"/>
    </source>
</evidence>
<evidence type="ECO:0000313" key="1">
    <source>
        <dbReference type="EMBL" id="OQR81845.1"/>
    </source>
</evidence>
<dbReference type="EMBL" id="JNBS01004885">
    <property type="protein sequence ID" value="OQR81845.1"/>
    <property type="molecule type" value="Genomic_DNA"/>
</dbReference>
<organism evidence="1 2">
    <name type="scientific">Thraustotheca clavata</name>
    <dbReference type="NCBI Taxonomy" id="74557"/>
    <lineage>
        <taxon>Eukaryota</taxon>
        <taxon>Sar</taxon>
        <taxon>Stramenopiles</taxon>
        <taxon>Oomycota</taxon>
        <taxon>Saprolegniomycetes</taxon>
        <taxon>Saprolegniales</taxon>
        <taxon>Achlyaceae</taxon>
        <taxon>Thraustotheca</taxon>
    </lineage>
</organism>
<comment type="caution">
    <text evidence="1">The sequence shown here is derived from an EMBL/GenBank/DDBJ whole genome shotgun (WGS) entry which is preliminary data.</text>
</comment>
<dbReference type="Proteomes" id="UP000243217">
    <property type="component" value="Unassembled WGS sequence"/>
</dbReference>
<proteinExistence type="predicted"/>
<name>A0A1V9Y7Y8_9STRA</name>
<accession>A0A1V9Y7Y8</accession>
<dbReference type="InterPro" id="IPR050754">
    <property type="entry name" value="FKBP4/5/8-like"/>
</dbReference>
<keyword evidence="2" id="KW-1185">Reference proteome</keyword>
<protein>
    <submittedName>
        <fullName evidence="1">Uncharacterized protein</fullName>
    </submittedName>
</protein>